<keyword evidence="3" id="KW-0998">Cell outer membrane</keyword>
<dbReference type="RefSeq" id="WP_026635061.1">
    <property type="nucleotide sequence ID" value="NZ_FONH01000011.1"/>
</dbReference>
<keyword evidence="4" id="KW-0732">Signal</keyword>
<comment type="subcellular location">
    <subcellularLocation>
        <location evidence="1">Cell outer membrane</location>
    </subcellularLocation>
</comment>
<dbReference type="GO" id="GO:0009279">
    <property type="term" value="C:cell outer membrane"/>
    <property type="evidence" value="ECO:0007669"/>
    <property type="project" value="UniProtKB-SubCell"/>
</dbReference>
<evidence type="ECO:0000256" key="4">
    <source>
        <dbReference type="SAM" id="SignalP"/>
    </source>
</evidence>
<sequence>MRKLQLLLLALPGLAAGSAAAQVADGSDTMRVGDMQYGNAFDPRGWTPMMAGIQEGFSWLHAGMKRTPTGVPYPYPPQADDGTPLAPGSDWTYRGLLQLGYIHLNGDRNAEFFRQYSDWKNGFAPGYLGLMFDNRRTGEYVEFRGSRLSADDQYYRLRAGKYGSYRVEAFYRDMPHTVSTNAFPIWNGIGSNQLTLPASLTPGGSTPAQIAAASAAAPRRTIGLTRTRSGLSLEGELYRGWIGSAAISNEERKGTRLWGGPMFFAFNQLQGGINETVRPIDFSTTDVNLSLRKVGKVWRFVGTYTGSFFRNHKDYLDYQSPFQLQNVVGVPQVANIYQGEFSLEPDNDYHNLRLDLSRELKGNGQFSVAAAWGTMRQNAALRPPVTCTGLLGVDMTPIGGPNYTLPCADWNTPAALSQRNANARIDTGLFDARVNFHPSSSFGWHAGLRWYREDNKTRYLAYNPQTGQYGYISENGSQGSIVPGEVGIFDPRNPLYWSSNVTVRNVPYGYDDTLFELGGDWQLGRRDSLGVVYTFDHNEPKYRERKRVDEHRIKISWVSRSLGEATLRASYEYARRRGGPYNYDPYAQFFSEALPGFVDPVNGLPAHTVADMRKYDLSDRDESKARLIVTYPFGDATTVSATLYGNRDRYATPIGRQDTRSTGATLQWDWQPSARTTASAYLGIETSHMGVSNVGDSDGGAAGAALGTPGQTNPKLGGPLYPYGNQWWEFDRERNSNAGFTLTHDFGRVRADLNYNYSGSFGHVGYSYATIGALAYREADAAAAAGNAFPDNKYRSNTLELGFNVDFTRRLGMRLFGRRETGSFTDWHYLGFDQTLSYGQRIYTDKGPQHHYGVTMLGAMFNVKL</sequence>
<evidence type="ECO:0000313" key="6">
    <source>
        <dbReference type="Proteomes" id="UP000199477"/>
    </source>
</evidence>
<dbReference type="Proteomes" id="UP000199477">
    <property type="component" value="Unassembled WGS sequence"/>
</dbReference>
<name>A0A1I2HBL8_9GAMM</name>
<gene>
    <name evidence="5" type="ORF">SAMN02799615_02943</name>
</gene>
<reference evidence="6" key="1">
    <citation type="submission" date="2016-10" db="EMBL/GenBank/DDBJ databases">
        <authorList>
            <person name="Varghese N."/>
            <person name="Submissions S."/>
        </authorList>
    </citation>
    <scope>NUCLEOTIDE SEQUENCE [LARGE SCALE GENOMIC DNA]</scope>
    <source>
        <strain evidence="6">UNC178MFTsu3.1</strain>
    </source>
</reference>
<evidence type="ECO:0000313" key="5">
    <source>
        <dbReference type="EMBL" id="SFF26763.1"/>
    </source>
</evidence>
<evidence type="ECO:0000256" key="2">
    <source>
        <dbReference type="ARBA" id="ARBA00023136"/>
    </source>
</evidence>
<dbReference type="Pfam" id="PF11854">
    <property type="entry name" value="MtrB_PioB"/>
    <property type="match status" value="1"/>
</dbReference>
<protein>
    <submittedName>
        <fullName evidence="5">Putative outer membrane beta-barrel porin, MtrB/PioB</fullName>
    </submittedName>
</protein>
<dbReference type="STRING" id="500610.SAMN02799615_02943"/>
<accession>A0A1I2HBL8</accession>
<dbReference type="InterPro" id="IPR036942">
    <property type="entry name" value="Beta-barrel_TonB_sf"/>
</dbReference>
<feature type="signal peptide" evidence="4">
    <location>
        <begin position="1"/>
        <end position="21"/>
    </location>
</feature>
<dbReference type="EMBL" id="FONH01000011">
    <property type="protein sequence ID" value="SFF26763.1"/>
    <property type="molecule type" value="Genomic_DNA"/>
</dbReference>
<keyword evidence="2" id="KW-0472">Membrane</keyword>
<dbReference type="AlphaFoldDB" id="A0A1I2HBL8"/>
<proteinExistence type="predicted"/>
<dbReference type="Gene3D" id="2.40.170.20">
    <property type="entry name" value="TonB-dependent receptor, beta-barrel domain"/>
    <property type="match status" value="1"/>
</dbReference>
<evidence type="ECO:0000256" key="1">
    <source>
        <dbReference type="ARBA" id="ARBA00004442"/>
    </source>
</evidence>
<evidence type="ECO:0000256" key="3">
    <source>
        <dbReference type="ARBA" id="ARBA00023237"/>
    </source>
</evidence>
<dbReference type="SUPFAM" id="SSF56935">
    <property type="entry name" value="Porins"/>
    <property type="match status" value="1"/>
</dbReference>
<feature type="chain" id="PRO_5011469784" evidence="4">
    <location>
        <begin position="22"/>
        <end position="865"/>
    </location>
</feature>
<organism evidence="5 6">
    <name type="scientific">Dyella marensis</name>
    <dbReference type="NCBI Taxonomy" id="500610"/>
    <lineage>
        <taxon>Bacteria</taxon>
        <taxon>Pseudomonadati</taxon>
        <taxon>Pseudomonadota</taxon>
        <taxon>Gammaproteobacteria</taxon>
        <taxon>Lysobacterales</taxon>
        <taxon>Rhodanobacteraceae</taxon>
        <taxon>Dyella</taxon>
    </lineage>
</organism>
<keyword evidence="6" id="KW-1185">Reference proteome</keyword>
<dbReference type="InterPro" id="IPR020016">
    <property type="entry name" value="Decahaem-assoc_OM_MtrB/PioB"/>
</dbReference>